<proteinExistence type="predicted"/>
<keyword evidence="3" id="KW-1185">Reference proteome</keyword>
<keyword evidence="1" id="KW-0175">Coiled coil</keyword>
<dbReference type="EnsemblPlants" id="Kaladp0087s0200.1.v1.1">
    <property type="protein sequence ID" value="Kaladp0087s0200.1.v1.1"/>
    <property type="gene ID" value="Kaladp0087s0200.v1.1"/>
</dbReference>
<dbReference type="AlphaFoldDB" id="A0A7N0UV56"/>
<organism evidence="2 3">
    <name type="scientific">Kalanchoe fedtschenkoi</name>
    <name type="common">Lavender scallops</name>
    <name type="synonym">South American air plant</name>
    <dbReference type="NCBI Taxonomy" id="63787"/>
    <lineage>
        <taxon>Eukaryota</taxon>
        <taxon>Viridiplantae</taxon>
        <taxon>Streptophyta</taxon>
        <taxon>Embryophyta</taxon>
        <taxon>Tracheophyta</taxon>
        <taxon>Spermatophyta</taxon>
        <taxon>Magnoliopsida</taxon>
        <taxon>eudicotyledons</taxon>
        <taxon>Gunneridae</taxon>
        <taxon>Pentapetalae</taxon>
        <taxon>Saxifragales</taxon>
        <taxon>Crassulaceae</taxon>
        <taxon>Kalanchoe</taxon>
    </lineage>
</organism>
<name>A0A7N0UV56_KALFE</name>
<dbReference type="Proteomes" id="UP000594263">
    <property type="component" value="Unplaced"/>
</dbReference>
<protein>
    <submittedName>
        <fullName evidence="2">Uncharacterized protein</fullName>
    </submittedName>
</protein>
<evidence type="ECO:0000256" key="1">
    <source>
        <dbReference type="SAM" id="Coils"/>
    </source>
</evidence>
<evidence type="ECO:0000313" key="2">
    <source>
        <dbReference type="EnsemblPlants" id="Kaladp0087s0200.1.v1.1"/>
    </source>
</evidence>
<dbReference type="Gramene" id="Kaladp0087s0200.1.v1.1">
    <property type="protein sequence ID" value="Kaladp0087s0200.1.v1.1"/>
    <property type="gene ID" value="Kaladp0087s0200.v1.1"/>
</dbReference>
<reference evidence="2" key="1">
    <citation type="submission" date="2021-01" db="UniProtKB">
        <authorList>
            <consortium name="EnsemblPlants"/>
        </authorList>
    </citation>
    <scope>IDENTIFICATION</scope>
</reference>
<evidence type="ECO:0000313" key="3">
    <source>
        <dbReference type="Proteomes" id="UP000594263"/>
    </source>
</evidence>
<feature type="coiled-coil region" evidence="1">
    <location>
        <begin position="24"/>
        <end position="72"/>
    </location>
</feature>
<sequence length="263" mass="29387">MEQIESVRTIECLRGRLLAERAATKSAKQEAALMENKLIELENKLSEETKLKNKAEKKLAFLLNKLQSLKINYVFKDSENSVCHVSTSAEDGKEHCTKEPIPADCRSENYIGVEINTETHRGLSNYTEDASSTVTTNSETNAENGSGKYFSDLNSNKSFDGADDINQRRRIDEFKASTVELIIKQADGITEERAAANSLALVPASPSLQISSSERVDGNLKIGDHSGTVTEALYALRRARKEIERSMERRRMIKVWRAQLISS</sequence>
<dbReference type="PANTHER" id="PTHR33701:SF2">
    <property type="entry name" value="TRANSMEMBRANE PROTEIN"/>
    <property type="match status" value="1"/>
</dbReference>
<accession>A0A7N0UV56</accession>
<dbReference type="PANTHER" id="PTHR33701">
    <property type="entry name" value="TRANSMEMBRANE PROTEIN"/>
    <property type="match status" value="1"/>
</dbReference>